<dbReference type="EMBL" id="DF846472">
    <property type="protein sequence ID" value="GAT50432.1"/>
    <property type="molecule type" value="Genomic_DNA"/>
</dbReference>
<feature type="compositionally biased region" description="Polar residues" evidence="1">
    <location>
        <begin position="367"/>
        <end position="377"/>
    </location>
</feature>
<dbReference type="Gene3D" id="1.10.10.60">
    <property type="entry name" value="Homeodomain-like"/>
    <property type="match status" value="1"/>
</dbReference>
<accession>A0ABQ0LH63</accession>
<feature type="compositionally biased region" description="Polar residues" evidence="1">
    <location>
        <begin position="235"/>
        <end position="244"/>
    </location>
</feature>
<reference evidence="2" key="1">
    <citation type="submission" date="2014-09" db="EMBL/GenBank/DDBJ databases">
        <title>Genome sequence of the luminous mushroom Mycena chlorophos for searching fungal bioluminescence genes.</title>
        <authorList>
            <person name="Tanaka Y."/>
            <person name="Kasuga D."/>
            <person name="Oba Y."/>
            <person name="Hase S."/>
            <person name="Sato K."/>
            <person name="Oba Y."/>
            <person name="Sakakibara Y."/>
        </authorList>
    </citation>
    <scope>NUCLEOTIDE SEQUENCE</scope>
</reference>
<dbReference type="Proteomes" id="UP000815677">
    <property type="component" value="Unassembled WGS sequence"/>
</dbReference>
<feature type="compositionally biased region" description="Acidic residues" evidence="1">
    <location>
        <begin position="277"/>
        <end position="289"/>
    </location>
</feature>
<feature type="compositionally biased region" description="Low complexity" evidence="1">
    <location>
        <begin position="322"/>
        <end position="333"/>
    </location>
</feature>
<feature type="compositionally biased region" description="Acidic residues" evidence="1">
    <location>
        <begin position="339"/>
        <end position="349"/>
    </location>
</feature>
<evidence type="ECO:0000313" key="3">
    <source>
        <dbReference type="Proteomes" id="UP000815677"/>
    </source>
</evidence>
<gene>
    <name evidence="2" type="ORF">MCHLO_07674</name>
</gene>
<protein>
    <recommendedName>
        <fullName evidence="4">Rap1 Myb domain-containing protein</fullName>
    </recommendedName>
</protein>
<feature type="compositionally biased region" description="Basic and acidic residues" evidence="1">
    <location>
        <begin position="379"/>
        <end position="399"/>
    </location>
</feature>
<feature type="compositionally biased region" description="Polar residues" evidence="1">
    <location>
        <begin position="196"/>
        <end position="210"/>
    </location>
</feature>
<dbReference type="CDD" id="cd11655">
    <property type="entry name" value="rap1_myb-like"/>
    <property type="match status" value="1"/>
</dbReference>
<evidence type="ECO:0000256" key="1">
    <source>
        <dbReference type="SAM" id="MobiDB-lite"/>
    </source>
</evidence>
<name>A0ABQ0LH63_MYCCL</name>
<organism evidence="2 3">
    <name type="scientific">Mycena chlorophos</name>
    <name type="common">Agaric fungus</name>
    <name type="synonym">Agaricus chlorophos</name>
    <dbReference type="NCBI Taxonomy" id="658473"/>
    <lineage>
        <taxon>Eukaryota</taxon>
        <taxon>Fungi</taxon>
        <taxon>Dikarya</taxon>
        <taxon>Basidiomycota</taxon>
        <taxon>Agaricomycotina</taxon>
        <taxon>Agaricomycetes</taxon>
        <taxon>Agaricomycetidae</taxon>
        <taxon>Agaricales</taxon>
        <taxon>Marasmiineae</taxon>
        <taxon>Mycenaceae</taxon>
        <taxon>Mycena</taxon>
    </lineage>
</organism>
<evidence type="ECO:0008006" key="4">
    <source>
        <dbReference type="Google" id="ProtNLM"/>
    </source>
</evidence>
<proteinExistence type="predicted"/>
<keyword evidence="3" id="KW-1185">Reference proteome</keyword>
<sequence>MVNGTRFTAEEDRNLVEYLACARPEDGLRTGRKLYKALVSNPQKWPWASEHPSGSWQGHYKNARDSFDFRVEQYLKNGCRHSEDPNLCLPRIAKKNPDQTQSINSTGGRVMVRFTEDDIQNLCLFLAEKTPAGSGRRQGIALYNTLIENEDRTRPWAKRHSAVSWQSCYARRREVLDPRISAIQLQNAELWRTATGTDSESAPLSNSASPGKSVPDISATRKRPLPLDPDEENTNEFPSSSASLGPSLKRSTRATTTSRRADSFLKFMARRRLPDASPEDNDLGTDEGELPPAAEDPAKPRKRIRLQDTESEEDRQDGLDALLGRVQRLLQGGNPARFEEEEASDDSSDDNVVKTAQPQPSLPGIETLTQSTTTASSKPVEEESQKLRDGDAEFDEHAVEAAANNLDQPLATSDSERSSADQDAVAVNLPSSTEEPSRPPADGTSKAAVVGHQEPIAAPSTRHGTSLTERMQALADARGFRLAERSPSSTSHAFDMHAYLFDDMPDNAVIDALSVAPRTAAARPPKRRDWDGPVQKPLPVFFASRALSSENQPLAS</sequence>
<evidence type="ECO:0000313" key="2">
    <source>
        <dbReference type="EMBL" id="GAT50432.1"/>
    </source>
</evidence>
<feature type="region of interest" description="Disordered" evidence="1">
    <location>
        <begin position="196"/>
        <end position="466"/>
    </location>
</feature>